<dbReference type="EMBL" id="JAIHNG010000160">
    <property type="protein sequence ID" value="KAI5950077.1"/>
    <property type="molecule type" value="Genomic_DNA"/>
</dbReference>
<dbReference type="GO" id="GO:0005634">
    <property type="term" value="C:nucleus"/>
    <property type="evidence" value="ECO:0007669"/>
    <property type="project" value="UniProtKB-SubCell"/>
</dbReference>
<feature type="coiled-coil region" evidence="9">
    <location>
        <begin position="786"/>
        <end position="903"/>
    </location>
</feature>
<dbReference type="Pfam" id="PF06470">
    <property type="entry name" value="SMC_hinge"/>
    <property type="match status" value="1"/>
</dbReference>
<proteinExistence type="inferred from homology"/>
<keyword evidence="6 8" id="KW-0539">Nucleus</keyword>
<dbReference type="GO" id="GO:0051301">
    <property type="term" value="P:cell division"/>
    <property type="evidence" value="ECO:0007669"/>
    <property type="project" value="UniProtKB-KW"/>
</dbReference>
<dbReference type="GO" id="GO:0016887">
    <property type="term" value="F:ATP hydrolysis activity"/>
    <property type="evidence" value="ECO:0007669"/>
    <property type="project" value="InterPro"/>
</dbReference>
<keyword evidence="13" id="KW-1185">Reference proteome</keyword>
<organism evidence="12 13">
    <name type="scientific">Candida theae</name>
    <dbReference type="NCBI Taxonomy" id="1198502"/>
    <lineage>
        <taxon>Eukaryota</taxon>
        <taxon>Fungi</taxon>
        <taxon>Dikarya</taxon>
        <taxon>Ascomycota</taxon>
        <taxon>Saccharomycotina</taxon>
        <taxon>Pichiomycetes</taxon>
        <taxon>Debaryomycetaceae</taxon>
        <taxon>Candida/Lodderomyces clade</taxon>
        <taxon>Candida</taxon>
    </lineage>
</organism>
<dbReference type="AlphaFoldDB" id="A0AAD5FWU6"/>
<dbReference type="InterPro" id="IPR003395">
    <property type="entry name" value="RecF/RecN/SMC_N"/>
</dbReference>
<dbReference type="GO" id="GO:0005694">
    <property type="term" value="C:chromosome"/>
    <property type="evidence" value="ECO:0007669"/>
    <property type="project" value="InterPro"/>
</dbReference>
<feature type="domain" description="SMC hinge" evidence="11">
    <location>
        <begin position="524"/>
        <end position="640"/>
    </location>
</feature>
<dbReference type="InterPro" id="IPR027417">
    <property type="entry name" value="P-loop_NTPase"/>
</dbReference>
<evidence type="ECO:0000256" key="10">
    <source>
        <dbReference type="SAM" id="MobiDB-lite"/>
    </source>
</evidence>
<dbReference type="SMART" id="SM00968">
    <property type="entry name" value="SMC_hinge"/>
    <property type="match status" value="1"/>
</dbReference>
<dbReference type="FunFam" id="3.40.50.300:FF:000424">
    <property type="entry name" value="Structural maintenance of chromosomes 3"/>
    <property type="match status" value="1"/>
</dbReference>
<evidence type="ECO:0000256" key="3">
    <source>
        <dbReference type="ARBA" id="ARBA00022618"/>
    </source>
</evidence>
<comment type="caution">
    <text evidence="12">The sequence shown here is derived from an EMBL/GenBank/DDBJ whole genome shotgun (WGS) entry which is preliminary data.</text>
</comment>
<dbReference type="PIRSF" id="PIRSF005719">
    <property type="entry name" value="SMC"/>
    <property type="match status" value="1"/>
</dbReference>
<comment type="subcellular location">
    <subcellularLocation>
        <location evidence="1 8">Nucleus</location>
    </subcellularLocation>
</comment>
<evidence type="ECO:0000256" key="8">
    <source>
        <dbReference type="PIRNR" id="PIRNR005719"/>
    </source>
</evidence>
<evidence type="ECO:0000256" key="9">
    <source>
        <dbReference type="SAM" id="Coils"/>
    </source>
</evidence>
<evidence type="ECO:0000256" key="6">
    <source>
        <dbReference type="ARBA" id="ARBA00023242"/>
    </source>
</evidence>
<accession>A0AAD5FWU6</accession>
<evidence type="ECO:0000256" key="2">
    <source>
        <dbReference type="ARBA" id="ARBA00005917"/>
    </source>
</evidence>
<feature type="coiled-coil region" evidence="9">
    <location>
        <begin position="686"/>
        <end position="741"/>
    </location>
</feature>
<dbReference type="GO" id="GO:0007059">
    <property type="term" value="P:chromosome segregation"/>
    <property type="evidence" value="ECO:0007669"/>
    <property type="project" value="UniProtKB-ARBA"/>
</dbReference>
<feature type="coiled-coil region" evidence="9">
    <location>
        <begin position="294"/>
        <end position="370"/>
    </location>
</feature>
<feature type="compositionally biased region" description="Low complexity" evidence="10">
    <location>
        <begin position="1063"/>
        <end position="1078"/>
    </location>
</feature>
<protein>
    <recommendedName>
        <fullName evidence="8">Structural maintenance of chromosomes protein</fullName>
    </recommendedName>
</protein>
<evidence type="ECO:0000256" key="7">
    <source>
        <dbReference type="ARBA" id="ARBA00023306"/>
    </source>
</evidence>
<dbReference type="GO" id="GO:0005524">
    <property type="term" value="F:ATP binding"/>
    <property type="evidence" value="ECO:0007669"/>
    <property type="project" value="InterPro"/>
</dbReference>
<dbReference type="GO" id="GO:0051276">
    <property type="term" value="P:chromosome organization"/>
    <property type="evidence" value="ECO:0007669"/>
    <property type="project" value="InterPro"/>
</dbReference>
<evidence type="ECO:0000313" key="12">
    <source>
        <dbReference type="EMBL" id="KAI5950077.1"/>
    </source>
</evidence>
<feature type="compositionally biased region" description="Acidic residues" evidence="10">
    <location>
        <begin position="1081"/>
        <end position="1092"/>
    </location>
</feature>
<comment type="similarity">
    <text evidence="2">Belongs to the SMC family. SMC3 subfamily.</text>
</comment>
<sequence>MHIKKIAIQGFKTYKNATVIDDLSPNCNVVVGRNGSGKSNFFAAIRFVLSDAYTHMTREERQALIHDGSGTVMSAYVEIVFDNTDGRFPISRSEISIRRTIGMKKDDYSLDGKSATRSDIMNLLESAGFSRSNPYYIVPQGRITSLTNSKDHERLTLLKEVSGASVFESKLKESMKEMNQSTLKRQRIDEALDSINEKISDLQIESDDLKEFQSLEKQKKVLEYNIFDREFNELNESITGLEERHQQLMSDSQKDLSEMEQREKLCLQLQTSINELKVSLKVLLLEKEQTDLDYNQLLKSIAEKEIKINELRINLDTADDKYSDIDEQIETHRLQIKQQLDSIAQEKPRLVEMQKRESELKQQLGELHSKQRALYSKQNRFSQFDNKQKRDSWLADEISKLKKQVKEKEQDIKHVSKELKSKIGDEKSCSQRISELESLLNDENNSVQISTLKNSIQSLKSKISQCVDKRKSLWRDEIRLKSVFDSITNDFNNASDTVNRTMDRAQAQGIAAVKSIAKKLNLEKNVYGTVAELFQVGDKYKVATEVIAGTALFHVVVDTDATAALLIEELIRTKAGRVTFVPLNRIEDTSVFEYPDSQENQCLPLISKLKYDHETVGKAMSQIFGKALVVNELQRGAELSRKFKLTCITLDGDRVDTKGVLSGGYRDFKTSRIDAMKLQTKKRNELVKTEAEINKVGQEISNANQEMTNLNNELQLTIRDLDNLERAKEPFEIELSQLKAKKFNLDEEASVLRSNLESLQSAKGVLSTNQKQFERELNSDFTDSLSEEEVCQLESYNNQITEIEHELDDVVTSALELDTRLSELENDAESLRLNMNLLSQEKQSLGDKDLLQQEFDEISQEMEDLQMQLDTAQSRMDQASGNFVQISEEISENEKSLQRANEQQITTLKDFEKFSKSATKVLNLKSIKEQTRDEVNKRIRELGVLPEEAFQPEKFDKFSSNDLVGQLNKVNGKLTKYSHINKKAMEQYNQFTKQRDELNARKEELDESKKSIEELIANLQQQKKEAIMSSFKQVAKAFHEIFQKLVPQGVGYLELQKKNVKDTQSQTQSQMQSQTQTQQHDEDDVSEGEEGAVNDSIDNYTGVSISVSFNSKNDEQQKIEQLSGGQKSLCAIALIFAIQHCDPAPFYLFDEIDSNLDTQYRTSVASLIHSLSSNAQFICTTFRSELLSLAGNKFYGVVFNNKVSSIVGINKEDAVNFVEGQANN</sequence>
<evidence type="ECO:0000259" key="11">
    <source>
        <dbReference type="SMART" id="SM00968"/>
    </source>
</evidence>
<keyword evidence="7" id="KW-0131">Cell cycle</keyword>
<name>A0AAD5FWU6_9ASCO</name>
<dbReference type="Pfam" id="PF02463">
    <property type="entry name" value="SMC_N"/>
    <property type="match status" value="1"/>
</dbReference>
<dbReference type="InterPro" id="IPR036277">
    <property type="entry name" value="SMC_hinge_sf"/>
</dbReference>
<dbReference type="CDD" id="cd03272">
    <property type="entry name" value="ABC_SMC3_euk"/>
    <property type="match status" value="1"/>
</dbReference>
<keyword evidence="5 9" id="KW-0175">Coiled coil</keyword>
<keyword evidence="4" id="KW-0498">Mitosis</keyword>
<feature type="region of interest" description="Disordered" evidence="10">
    <location>
        <begin position="1063"/>
        <end position="1095"/>
    </location>
</feature>
<evidence type="ECO:0000256" key="5">
    <source>
        <dbReference type="ARBA" id="ARBA00023054"/>
    </source>
</evidence>
<keyword evidence="3" id="KW-0132">Cell division</keyword>
<gene>
    <name evidence="12" type="ORF">KGF57_004423</name>
</gene>
<dbReference type="Gene3D" id="1.20.1060.20">
    <property type="match status" value="1"/>
</dbReference>
<dbReference type="RefSeq" id="XP_051607109.1">
    <property type="nucleotide sequence ID" value="XM_051753931.1"/>
</dbReference>
<evidence type="ECO:0000256" key="1">
    <source>
        <dbReference type="ARBA" id="ARBA00004123"/>
    </source>
</evidence>
<dbReference type="Gene3D" id="3.40.50.300">
    <property type="entry name" value="P-loop containing nucleotide triphosphate hydrolases"/>
    <property type="match status" value="2"/>
</dbReference>
<feature type="coiled-coil region" evidence="9">
    <location>
        <begin position="981"/>
        <end position="1029"/>
    </location>
</feature>
<dbReference type="SUPFAM" id="SSF75553">
    <property type="entry name" value="Smc hinge domain"/>
    <property type="match status" value="1"/>
</dbReference>
<dbReference type="InterPro" id="IPR024704">
    <property type="entry name" value="SMC"/>
</dbReference>
<evidence type="ECO:0000256" key="4">
    <source>
        <dbReference type="ARBA" id="ARBA00022776"/>
    </source>
</evidence>
<feature type="coiled-coil region" evidence="9">
    <location>
        <begin position="185"/>
        <end position="262"/>
    </location>
</feature>
<evidence type="ECO:0000313" key="13">
    <source>
        <dbReference type="Proteomes" id="UP001204833"/>
    </source>
</evidence>
<dbReference type="InterPro" id="IPR041741">
    <property type="entry name" value="SMC3_ABC_euk"/>
</dbReference>
<dbReference type="Gene3D" id="3.30.70.1620">
    <property type="match status" value="1"/>
</dbReference>
<reference evidence="12 13" key="1">
    <citation type="journal article" date="2022" name="DNA Res.">
        <title>Genome analysis of five recently described species of the CUG-Ser clade uncovers Candida theae as a new hybrid lineage with pathogenic potential in the Candida parapsilosis species complex.</title>
        <authorList>
            <person name="Mixao V."/>
            <person name="Del Olmo V."/>
            <person name="Hegedusova E."/>
            <person name="Saus E."/>
            <person name="Pryszcz L."/>
            <person name="Cillingova A."/>
            <person name="Nosek J."/>
            <person name="Gabaldon T."/>
        </authorList>
    </citation>
    <scope>NUCLEOTIDE SEQUENCE [LARGE SCALE GENOMIC DNA]</scope>
    <source>
        <strain evidence="12 13">CBS 12239</strain>
    </source>
</reference>
<dbReference type="GeneID" id="76152467"/>
<dbReference type="InterPro" id="IPR010935">
    <property type="entry name" value="SMC_hinge"/>
</dbReference>
<dbReference type="PANTHER" id="PTHR43977">
    <property type="entry name" value="STRUCTURAL MAINTENANCE OF CHROMOSOMES PROTEIN 3"/>
    <property type="match status" value="1"/>
</dbReference>
<dbReference type="FunFam" id="3.40.50.300:FF:000370">
    <property type="entry name" value="Structural maintenance of chromosomes 3"/>
    <property type="match status" value="1"/>
</dbReference>
<dbReference type="Proteomes" id="UP001204833">
    <property type="component" value="Unassembled WGS sequence"/>
</dbReference>
<dbReference type="SUPFAM" id="SSF52540">
    <property type="entry name" value="P-loop containing nucleoside triphosphate hydrolases"/>
    <property type="match status" value="2"/>
</dbReference>